<dbReference type="InterPro" id="IPR036628">
    <property type="entry name" value="Clp_N_dom_sf"/>
</dbReference>
<evidence type="ECO:0000256" key="7">
    <source>
        <dbReference type="ARBA" id="ARBA00026057"/>
    </source>
</evidence>
<dbReference type="InterPro" id="IPR041546">
    <property type="entry name" value="ClpA/ClpB_AAA_lid"/>
</dbReference>
<dbReference type="InterPro" id="IPR004176">
    <property type="entry name" value="Clp_R_N"/>
</dbReference>
<evidence type="ECO:0000256" key="6">
    <source>
        <dbReference type="ARBA" id="ARBA00023186"/>
    </source>
</evidence>
<evidence type="ECO:0000259" key="11">
    <source>
        <dbReference type="PROSITE" id="PS50151"/>
    </source>
</evidence>
<keyword evidence="5" id="KW-0346">Stress response</keyword>
<dbReference type="InterPro" id="IPR019489">
    <property type="entry name" value="Clp_ATPase_C"/>
</dbReference>
<dbReference type="SMART" id="SM01086">
    <property type="entry name" value="ClpB_D2-small"/>
    <property type="match status" value="1"/>
</dbReference>
<dbReference type="GO" id="GO:0008233">
    <property type="term" value="F:peptidase activity"/>
    <property type="evidence" value="ECO:0007669"/>
    <property type="project" value="UniProtKB-KW"/>
</dbReference>
<dbReference type="SUPFAM" id="SSF52540">
    <property type="entry name" value="P-loop containing nucleoside triphosphate hydrolases"/>
    <property type="match status" value="2"/>
</dbReference>
<name>A0ABP7FJ04_9ACTN</name>
<organism evidence="13 14">
    <name type="scientific">Salinactinospora qingdaonensis</name>
    <dbReference type="NCBI Taxonomy" id="702744"/>
    <lineage>
        <taxon>Bacteria</taxon>
        <taxon>Bacillati</taxon>
        <taxon>Actinomycetota</taxon>
        <taxon>Actinomycetes</taxon>
        <taxon>Streptosporangiales</taxon>
        <taxon>Nocardiopsidaceae</taxon>
        <taxon>Salinactinospora</taxon>
    </lineage>
</organism>
<keyword evidence="13" id="KW-0645">Protease</keyword>
<accession>A0ABP7FJ04</accession>
<evidence type="ECO:0000256" key="9">
    <source>
        <dbReference type="SAM" id="Coils"/>
    </source>
</evidence>
<dbReference type="PROSITE" id="PS00871">
    <property type="entry name" value="CLPAB_2"/>
    <property type="match status" value="1"/>
</dbReference>
<keyword evidence="13" id="KW-0378">Hydrolase</keyword>
<dbReference type="Gene3D" id="1.10.8.60">
    <property type="match status" value="2"/>
</dbReference>
<comment type="caution">
    <text evidence="13">The sequence shown here is derived from an EMBL/GenBank/DDBJ whole genome shotgun (WGS) entry which is preliminary data.</text>
</comment>
<dbReference type="Pfam" id="PF10431">
    <property type="entry name" value="ClpB_D2-small"/>
    <property type="match status" value="1"/>
</dbReference>
<dbReference type="InterPro" id="IPR028299">
    <property type="entry name" value="ClpA/B_CS2"/>
</dbReference>
<dbReference type="InterPro" id="IPR050130">
    <property type="entry name" value="ClpA_ClpB"/>
</dbReference>
<dbReference type="PANTHER" id="PTHR11638:SF18">
    <property type="entry name" value="HEAT SHOCK PROTEIN 104"/>
    <property type="match status" value="1"/>
</dbReference>
<evidence type="ECO:0000256" key="3">
    <source>
        <dbReference type="ARBA" id="ARBA00022741"/>
    </source>
</evidence>
<dbReference type="SUPFAM" id="SSF81923">
    <property type="entry name" value="Double Clp-N motif"/>
    <property type="match status" value="1"/>
</dbReference>
<dbReference type="RefSeq" id="WP_344970076.1">
    <property type="nucleotide sequence ID" value="NZ_BAABDD010000007.1"/>
</dbReference>
<feature type="domain" description="Clp R" evidence="12">
    <location>
        <begin position="37"/>
        <end position="179"/>
    </location>
</feature>
<dbReference type="InterPro" id="IPR027417">
    <property type="entry name" value="P-loop_NTPase"/>
</dbReference>
<dbReference type="PRINTS" id="PR00300">
    <property type="entry name" value="CLPPROTEASEA"/>
</dbReference>
<dbReference type="SMART" id="SM00382">
    <property type="entry name" value="AAA"/>
    <property type="match status" value="2"/>
</dbReference>
<dbReference type="Pfam" id="PF02861">
    <property type="entry name" value="Clp_N"/>
    <property type="match status" value="1"/>
</dbReference>
<evidence type="ECO:0000256" key="10">
    <source>
        <dbReference type="SAM" id="MobiDB-lite"/>
    </source>
</evidence>
<evidence type="ECO:0000259" key="12">
    <source>
        <dbReference type="PROSITE" id="PS51903"/>
    </source>
</evidence>
<dbReference type="Pfam" id="PF00004">
    <property type="entry name" value="AAA"/>
    <property type="match status" value="1"/>
</dbReference>
<keyword evidence="9" id="KW-0175">Coiled coil</keyword>
<protein>
    <submittedName>
        <fullName evidence="13">ATP-dependent Clp protease ATP-binding subunit</fullName>
    </submittedName>
</protein>
<dbReference type="GO" id="GO:0005524">
    <property type="term" value="F:ATP binding"/>
    <property type="evidence" value="ECO:0007669"/>
    <property type="project" value="UniProtKB-KW"/>
</dbReference>
<reference evidence="14" key="1">
    <citation type="journal article" date="2019" name="Int. J. Syst. Evol. Microbiol.">
        <title>The Global Catalogue of Microorganisms (GCM) 10K type strain sequencing project: providing services to taxonomists for standard genome sequencing and annotation.</title>
        <authorList>
            <consortium name="The Broad Institute Genomics Platform"/>
            <consortium name="The Broad Institute Genome Sequencing Center for Infectious Disease"/>
            <person name="Wu L."/>
            <person name="Ma J."/>
        </authorList>
    </citation>
    <scope>NUCLEOTIDE SEQUENCE [LARGE SCALE GENOMIC DNA]</scope>
    <source>
        <strain evidence="14">JCM 17137</strain>
    </source>
</reference>
<evidence type="ECO:0000256" key="5">
    <source>
        <dbReference type="ARBA" id="ARBA00023016"/>
    </source>
</evidence>
<dbReference type="CDD" id="cd19499">
    <property type="entry name" value="RecA-like_ClpB_Hsp104-like"/>
    <property type="match status" value="1"/>
</dbReference>
<sequence>MAHDFPPPEGSGPGSFEEFLSRFFGAGGSRHVRRVNISQLMDEQARTVIQDAISRAAQAGGIDLDAEHILWALLRYEPTRALVARAGAAPDRLAQTTESAAGQGHRSAPGMPAVTPAAKRTLLDSHQIARALGQTYIAPEHLLFALAVNNESPVGRLLAEEGVTPQSLRAAAGAAPSEERGRGGGGQVSARSATPNLDEYGIDMTALARAGELDPVVGREEEVEQTLEVLARRRKNNPALMGDPGVGKTAIVEGIAQRIAADDVPETLRGRRLVQLDLGGVVAGTRYRGDFEERLKGLIDEIRADADTLLIFIDELHTIVGAGAAEGAVSAGNMFKPALARGELHIIGATTIDEYRQNIEKDAALERRFQPILVSEPSVGDTVDILRGLRDRYEAHHQVRFSDESLVAAAELADRYITERFLPDKAIDLIDQAGARVRLRVKTPSVDLQELEQELRDLQSRKDRAVEQEEYERASELRDEINRTKEAIGQARASGPTDVPEVTVVDIAEVVSRITAIPVTQLTQEERERLVRLEEVLHARVVGQDQAVTAVSEAIRRSRAGLADPDRPIGSFLFLGPTGVGKTELARALAEALFGSAERMVRFDMSEFQERHTASRLVGAPPGYVGYEESGQLTEAIRRRPYAVLLLDEVEKAHADVFNLLLQLLDDGRLTDGQGRTVDFRNVVVIMTSNLASEVIAKGSSIGFTGDGAAHSDVQERVMRRLREEFRPEFLNRIDEVIVFGQLTAAQLHQVTRLLLGETERRLHAQNIGVTFDEEAVAWLAERGHQPEFGARPLARTIRREVDNRLSRLLLDGDIAPGDHVTVSVGERGLAFTTGAAEHEGDTA</sequence>
<dbReference type="PROSITE" id="PS50151">
    <property type="entry name" value="UVR"/>
    <property type="match status" value="1"/>
</dbReference>
<feature type="coiled-coil region" evidence="9">
    <location>
        <begin position="448"/>
        <end position="494"/>
    </location>
</feature>
<dbReference type="Proteomes" id="UP001500908">
    <property type="component" value="Unassembled WGS sequence"/>
</dbReference>
<evidence type="ECO:0000313" key="14">
    <source>
        <dbReference type="Proteomes" id="UP001500908"/>
    </source>
</evidence>
<dbReference type="Gene3D" id="1.10.1780.10">
    <property type="entry name" value="Clp, N-terminal domain"/>
    <property type="match status" value="1"/>
</dbReference>
<dbReference type="Gene3D" id="3.40.50.300">
    <property type="entry name" value="P-loop containing nucleotide triphosphate hydrolases"/>
    <property type="match status" value="2"/>
</dbReference>
<dbReference type="InterPro" id="IPR003959">
    <property type="entry name" value="ATPase_AAA_core"/>
</dbReference>
<keyword evidence="2 8" id="KW-0677">Repeat</keyword>
<evidence type="ECO:0000256" key="4">
    <source>
        <dbReference type="ARBA" id="ARBA00022840"/>
    </source>
</evidence>
<gene>
    <name evidence="13" type="ORF">GCM10022402_20250</name>
</gene>
<comment type="similarity">
    <text evidence="1">Belongs to the ClpA/ClpB family.</text>
</comment>
<feature type="domain" description="UVR" evidence="11">
    <location>
        <begin position="452"/>
        <end position="487"/>
    </location>
</feature>
<comment type="subunit">
    <text evidence="7">Homohexamer. The oligomerization is ATP-dependent.</text>
</comment>
<dbReference type="Pfam" id="PF07724">
    <property type="entry name" value="AAA_2"/>
    <property type="match status" value="1"/>
</dbReference>
<keyword evidence="14" id="KW-1185">Reference proteome</keyword>
<evidence type="ECO:0000313" key="13">
    <source>
        <dbReference type="EMBL" id="GAA3740426.1"/>
    </source>
</evidence>
<dbReference type="Pfam" id="PF17871">
    <property type="entry name" value="AAA_lid_9"/>
    <property type="match status" value="1"/>
</dbReference>
<dbReference type="InterPro" id="IPR001270">
    <property type="entry name" value="ClpA/B"/>
</dbReference>
<keyword evidence="6" id="KW-0143">Chaperone</keyword>
<dbReference type="InterPro" id="IPR001943">
    <property type="entry name" value="UVR_dom"/>
</dbReference>
<proteinExistence type="inferred from homology"/>
<evidence type="ECO:0000256" key="8">
    <source>
        <dbReference type="PROSITE-ProRule" id="PRU01251"/>
    </source>
</evidence>
<dbReference type="PROSITE" id="PS51903">
    <property type="entry name" value="CLP_R"/>
    <property type="match status" value="1"/>
</dbReference>
<keyword evidence="3" id="KW-0547">Nucleotide-binding</keyword>
<feature type="region of interest" description="Disordered" evidence="10">
    <location>
        <begin position="168"/>
        <end position="194"/>
    </location>
</feature>
<dbReference type="InterPro" id="IPR003593">
    <property type="entry name" value="AAA+_ATPase"/>
</dbReference>
<evidence type="ECO:0000256" key="1">
    <source>
        <dbReference type="ARBA" id="ARBA00008675"/>
    </source>
</evidence>
<dbReference type="Gene3D" id="4.10.860.10">
    <property type="entry name" value="UVR domain"/>
    <property type="match status" value="1"/>
</dbReference>
<keyword evidence="4 13" id="KW-0067">ATP-binding</keyword>
<evidence type="ECO:0000256" key="2">
    <source>
        <dbReference type="ARBA" id="ARBA00022737"/>
    </source>
</evidence>
<dbReference type="PANTHER" id="PTHR11638">
    <property type="entry name" value="ATP-DEPENDENT CLP PROTEASE"/>
    <property type="match status" value="1"/>
</dbReference>
<dbReference type="CDD" id="cd00009">
    <property type="entry name" value="AAA"/>
    <property type="match status" value="1"/>
</dbReference>
<dbReference type="GO" id="GO:0006508">
    <property type="term" value="P:proteolysis"/>
    <property type="evidence" value="ECO:0007669"/>
    <property type="project" value="UniProtKB-KW"/>
</dbReference>
<dbReference type="EMBL" id="BAABDD010000007">
    <property type="protein sequence ID" value="GAA3740426.1"/>
    <property type="molecule type" value="Genomic_DNA"/>
</dbReference>